<organism evidence="1">
    <name type="scientific">Cladocopium goreaui</name>
    <dbReference type="NCBI Taxonomy" id="2562237"/>
    <lineage>
        <taxon>Eukaryota</taxon>
        <taxon>Sar</taxon>
        <taxon>Alveolata</taxon>
        <taxon>Dinophyceae</taxon>
        <taxon>Suessiales</taxon>
        <taxon>Symbiodiniaceae</taxon>
        <taxon>Cladocopium</taxon>
    </lineage>
</organism>
<dbReference type="AlphaFoldDB" id="A0A9P1CQC5"/>
<gene>
    <name evidence="1" type="ORF">C1SCF055_LOCUS22369</name>
</gene>
<name>A0A9P1CQC5_9DINO</name>
<dbReference type="OrthoDB" id="442249at2759"/>
<accession>A0A9P1CQC5</accession>
<sequence>MLAKMGNLQHHFGRKGKPTADSAICHLCRAGATDIPYEEYDVNAAWYDSYLQTRPWCRPPPFSRLPLLPEEELFFQFDVFHVMHKGIVAEFVGSAIVTLLDKGCVGDGDVLTRLERIYDELSCFCKREGLPLHMTGLTRHLLSFSKDADYPCGTWFKGADTYSVAKWVEHKFRDLDAPSWDEYRQSIYETAKHANDFLGKLYRNGLWLQPFVVGPVIRSGMGFLQEYRVCAQFAFEDNKCRYKIPPKYHAFCHITHTLIEQLGRVGSRELESNLPCVISPLAWGCQLDEDFVGQISALSRTSNLNGAHERVMNLYLLNLPKYW</sequence>
<dbReference type="EMBL" id="CAMXCT030002122">
    <property type="protein sequence ID" value="CAL4783156.1"/>
    <property type="molecule type" value="Genomic_DNA"/>
</dbReference>
<keyword evidence="3" id="KW-1185">Reference proteome</keyword>
<dbReference type="EMBL" id="CAMXCT010002122">
    <property type="protein sequence ID" value="CAI3995844.1"/>
    <property type="molecule type" value="Genomic_DNA"/>
</dbReference>
<dbReference type="EMBL" id="CAMXCT020002122">
    <property type="protein sequence ID" value="CAL1149219.1"/>
    <property type="molecule type" value="Genomic_DNA"/>
</dbReference>
<evidence type="ECO:0000313" key="3">
    <source>
        <dbReference type="Proteomes" id="UP001152797"/>
    </source>
</evidence>
<reference evidence="2 3" key="2">
    <citation type="submission" date="2024-05" db="EMBL/GenBank/DDBJ databases">
        <authorList>
            <person name="Chen Y."/>
            <person name="Shah S."/>
            <person name="Dougan E. K."/>
            <person name="Thang M."/>
            <person name="Chan C."/>
        </authorList>
    </citation>
    <scope>NUCLEOTIDE SEQUENCE [LARGE SCALE GENOMIC DNA]</scope>
</reference>
<dbReference type="Proteomes" id="UP001152797">
    <property type="component" value="Unassembled WGS sequence"/>
</dbReference>
<proteinExistence type="predicted"/>
<reference evidence="1" key="1">
    <citation type="submission" date="2022-10" db="EMBL/GenBank/DDBJ databases">
        <authorList>
            <person name="Chen Y."/>
            <person name="Dougan E. K."/>
            <person name="Chan C."/>
            <person name="Rhodes N."/>
            <person name="Thang M."/>
        </authorList>
    </citation>
    <scope>NUCLEOTIDE SEQUENCE</scope>
</reference>
<comment type="caution">
    <text evidence="1">The sequence shown here is derived from an EMBL/GenBank/DDBJ whole genome shotgun (WGS) entry which is preliminary data.</text>
</comment>
<protein>
    <submittedName>
        <fullName evidence="1">Uncharacterized protein</fullName>
    </submittedName>
</protein>
<evidence type="ECO:0000313" key="1">
    <source>
        <dbReference type="EMBL" id="CAI3995844.1"/>
    </source>
</evidence>
<evidence type="ECO:0000313" key="2">
    <source>
        <dbReference type="EMBL" id="CAL4783156.1"/>
    </source>
</evidence>